<name>A0ABM7WKS9_9ACTN</name>
<gene>
    <name evidence="1" type="ORF">CE91St30_22500</name>
</gene>
<accession>A0ABM7WKS9</accession>
<dbReference type="RefSeq" id="WP_244386041.1">
    <property type="nucleotide sequence ID" value="NZ_AP025564.1"/>
</dbReference>
<reference evidence="1 2" key="1">
    <citation type="submission" date="2022-01" db="EMBL/GenBank/DDBJ databases">
        <title>Novel bile acid biosynthetic pathways are enriched in the microbiome of centenarians.</title>
        <authorList>
            <person name="Sato Y."/>
            <person name="Atarashi K."/>
            <person name="Plichta R.D."/>
            <person name="Arai Y."/>
            <person name="Sasajima S."/>
            <person name="Kearney M.S."/>
            <person name="Suda W."/>
            <person name="Takeshita K."/>
            <person name="Sasaki T."/>
            <person name="Okamoto S."/>
            <person name="Skelly N.A."/>
            <person name="Okamura Y."/>
            <person name="Vlamakis H."/>
            <person name="Li Y."/>
            <person name="Tanoue T."/>
            <person name="Takei H."/>
            <person name="Nittono H."/>
            <person name="Narushima S."/>
            <person name="Irie J."/>
            <person name="Itoh H."/>
            <person name="Moriya K."/>
            <person name="Sugiura Y."/>
            <person name="Suematsu M."/>
            <person name="Moritoki N."/>
            <person name="Shibata S."/>
            <person name="Littman R.D."/>
            <person name="Fischbach A.M."/>
            <person name="Uwamino Y."/>
            <person name="Inoue T."/>
            <person name="Honda A."/>
            <person name="Hattori M."/>
            <person name="Murai T."/>
            <person name="Xavier J.R."/>
            <person name="Hirose N."/>
            <person name="Honda K."/>
        </authorList>
    </citation>
    <scope>NUCLEOTIDE SEQUENCE [LARGE SCALE GENOMIC DNA]</scope>
    <source>
        <strain evidence="1 2">CE91-St30</strain>
    </source>
</reference>
<sequence length="134" mass="15075">MDIKSHVKRNEALAREELDQLRTQADPERFYLRLQRYIRLRYLLEDDPYWNDDIAALTRYSIRKTLDQAGDPAKLSDLGVNCAGSSSATTKHLLLIISLRKGLGIDLDPDEAACAETVRELAALLGAALLKAHR</sequence>
<keyword evidence="2" id="KW-1185">Reference proteome</keyword>
<dbReference type="Proteomes" id="UP001320544">
    <property type="component" value="Chromosome"/>
</dbReference>
<evidence type="ECO:0000313" key="2">
    <source>
        <dbReference type="Proteomes" id="UP001320544"/>
    </source>
</evidence>
<evidence type="ECO:0000313" key="1">
    <source>
        <dbReference type="EMBL" id="BDE96917.1"/>
    </source>
</evidence>
<organism evidence="1 2">
    <name type="scientific">Raoultibacter timonensis</name>
    <dbReference type="NCBI Taxonomy" id="1907662"/>
    <lineage>
        <taxon>Bacteria</taxon>
        <taxon>Bacillati</taxon>
        <taxon>Actinomycetota</taxon>
        <taxon>Coriobacteriia</taxon>
        <taxon>Eggerthellales</taxon>
        <taxon>Eggerthellaceae</taxon>
        <taxon>Raoultibacter</taxon>
    </lineage>
</organism>
<proteinExistence type="predicted"/>
<dbReference type="EMBL" id="AP025564">
    <property type="protein sequence ID" value="BDE96917.1"/>
    <property type="molecule type" value="Genomic_DNA"/>
</dbReference>
<protein>
    <submittedName>
        <fullName evidence="1">Uncharacterized protein</fullName>
    </submittedName>
</protein>